<dbReference type="SUPFAM" id="SSF53474">
    <property type="entry name" value="alpha/beta-Hydrolases"/>
    <property type="match status" value="1"/>
</dbReference>
<dbReference type="GO" id="GO:0016787">
    <property type="term" value="F:hydrolase activity"/>
    <property type="evidence" value="ECO:0007669"/>
    <property type="project" value="UniProtKB-KW"/>
</dbReference>
<dbReference type="Proteomes" id="UP000244496">
    <property type="component" value="Plasmid unnamed1"/>
</dbReference>
<dbReference type="InterPro" id="IPR000073">
    <property type="entry name" value="AB_hydrolase_1"/>
</dbReference>
<feature type="active site" evidence="1">
    <location>
        <position position="285"/>
    </location>
</feature>
<accession>A0A2S0USC4</accession>
<dbReference type="GO" id="GO:0016747">
    <property type="term" value="F:acyltransferase activity, transferring groups other than amino-acyl groups"/>
    <property type="evidence" value="ECO:0007669"/>
    <property type="project" value="InterPro"/>
</dbReference>
<geneLocation type="plasmid" evidence="3">
    <name>unnamed1</name>
</geneLocation>
<reference evidence="3 4" key="1">
    <citation type="submission" date="2018-04" db="EMBL/GenBank/DDBJ databases">
        <title>Genome sequencing of Gemmobacter.</title>
        <authorList>
            <person name="Yi H."/>
            <person name="Baek M.-G."/>
        </authorList>
    </citation>
    <scope>NUCLEOTIDE SEQUENCE [LARGE SCALE GENOMIC DNA]</scope>
    <source>
        <strain evidence="3 4">HYN0069</strain>
        <plasmid evidence="4">Plasmid unnamed1</plasmid>
    </source>
</reference>
<dbReference type="AlphaFoldDB" id="A0A2S0USC4"/>
<dbReference type="PANTHER" id="PTHR32268:SF15">
    <property type="entry name" value="HOMOSERINE ACETYLTRANSFERASE FAMILY PROTEIN (AFU_ORTHOLOGUE AFUA_1G15350)"/>
    <property type="match status" value="1"/>
</dbReference>
<keyword evidence="3" id="KW-0614">Plasmid</keyword>
<gene>
    <name evidence="3" type="ORF">HYN69_19040</name>
</gene>
<sequence length="338" mass="36684">MTVQNGVFEIQNFRMQSGATLPVARISYRTHGLLNAEKSNAILFPCFLGGVPEALEIWIGEGRPLDPSKYFIILPGQFGIAPSSSPSNTPAPYDGASFPQSTIADDVIAQEQMLREVFGVAELQLVLGWSVGALQTYEWAVRFPDAVKRMASIAGAAKPSDWTKLWLKSVIEEPLTTDPFWANGHYADGASLQAGKRQIGHLAALTLPPKAFYKMGEEVWRNLGFSSVPDFVARFWEAFWLPYDPNDLVLQARKAWAADPARGGDIRKAQAGIKARVMVAAFTGDAMFPPEEGALDAAATPGSLFRHLEGSSGHLATFSLSETDRTNIDSVLAEILGA</sequence>
<dbReference type="KEGG" id="geh:HYN69_19040"/>
<dbReference type="RefSeq" id="WP_108437485.1">
    <property type="nucleotide sequence ID" value="NZ_CP028919.1"/>
</dbReference>
<feature type="active site" description="Nucleophile" evidence="1">
    <location>
        <position position="130"/>
    </location>
</feature>
<dbReference type="PANTHER" id="PTHR32268">
    <property type="entry name" value="HOMOSERINE O-ACETYLTRANSFERASE"/>
    <property type="match status" value="1"/>
</dbReference>
<dbReference type="Pfam" id="PF00561">
    <property type="entry name" value="Abhydrolase_1"/>
    <property type="match status" value="1"/>
</dbReference>
<keyword evidence="3" id="KW-0378">Hydrolase</keyword>
<dbReference type="Gene3D" id="3.40.50.1820">
    <property type="entry name" value="alpha/beta hydrolase"/>
    <property type="match status" value="1"/>
</dbReference>
<proteinExistence type="predicted"/>
<organism evidence="3 4">
    <name type="scientific">Paragemmobacter aquarius</name>
    <dbReference type="NCBI Taxonomy" id="2169400"/>
    <lineage>
        <taxon>Bacteria</taxon>
        <taxon>Pseudomonadati</taxon>
        <taxon>Pseudomonadota</taxon>
        <taxon>Alphaproteobacteria</taxon>
        <taxon>Rhodobacterales</taxon>
        <taxon>Paracoccaceae</taxon>
        <taxon>Paragemmobacter</taxon>
    </lineage>
</organism>
<dbReference type="OrthoDB" id="9800754at2"/>
<feature type="domain" description="AB hydrolase-1" evidence="2">
    <location>
        <begin position="47"/>
        <end position="316"/>
    </location>
</feature>
<evidence type="ECO:0000313" key="3">
    <source>
        <dbReference type="EMBL" id="AWB50680.1"/>
    </source>
</evidence>
<protein>
    <submittedName>
        <fullName evidence="3">Alpha/beta hydrolase</fullName>
    </submittedName>
</protein>
<evidence type="ECO:0000256" key="1">
    <source>
        <dbReference type="PIRSR" id="PIRSR000443-1"/>
    </source>
</evidence>
<evidence type="ECO:0000313" key="4">
    <source>
        <dbReference type="Proteomes" id="UP000244496"/>
    </source>
</evidence>
<evidence type="ECO:0000259" key="2">
    <source>
        <dbReference type="Pfam" id="PF00561"/>
    </source>
</evidence>
<feature type="active site" evidence="1">
    <location>
        <position position="314"/>
    </location>
</feature>
<dbReference type="InterPro" id="IPR008220">
    <property type="entry name" value="HAT_MetX-like"/>
</dbReference>
<name>A0A2S0USC4_9RHOB</name>
<dbReference type="EMBL" id="CP028919">
    <property type="protein sequence ID" value="AWB50680.1"/>
    <property type="molecule type" value="Genomic_DNA"/>
</dbReference>
<keyword evidence="4" id="KW-1185">Reference proteome</keyword>
<dbReference type="PIRSF" id="PIRSF000443">
    <property type="entry name" value="Homoser_Ac_trans"/>
    <property type="match status" value="1"/>
</dbReference>
<dbReference type="InterPro" id="IPR029058">
    <property type="entry name" value="AB_hydrolase_fold"/>
</dbReference>